<accession>A0A371H2G2</accession>
<evidence type="ECO:0000256" key="1">
    <source>
        <dbReference type="SAM" id="Phobius"/>
    </source>
</evidence>
<dbReference type="Proteomes" id="UP000257109">
    <property type="component" value="Unassembled WGS sequence"/>
</dbReference>
<keyword evidence="3" id="KW-1185">Reference proteome</keyword>
<proteinExistence type="predicted"/>
<evidence type="ECO:0000313" key="2">
    <source>
        <dbReference type="EMBL" id="RDX97004.1"/>
    </source>
</evidence>
<dbReference type="AlphaFoldDB" id="A0A371H2G2"/>
<keyword evidence="1" id="KW-0812">Transmembrane</keyword>
<name>A0A371H2G2_MUCPR</name>
<organism evidence="2 3">
    <name type="scientific">Mucuna pruriens</name>
    <name type="common">Velvet bean</name>
    <name type="synonym">Dolichos pruriens</name>
    <dbReference type="NCBI Taxonomy" id="157652"/>
    <lineage>
        <taxon>Eukaryota</taxon>
        <taxon>Viridiplantae</taxon>
        <taxon>Streptophyta</taxon>
        <taxon>Embryophyta</taxon>
        <taxon>Tracheophyta</taxon>
        <taxon>Spermatophyta</taxon>
        <taxon>Magnoliopsida</taxon>
        <taxon>eudicotyledons</taxon>
        <taxon>Gunneridae</taxon>
        <taxon>Pentapetalae</taxon>
        <taxon>rosids</taxon>
        <taxon>fabids</taxon>
        <taxon>Fabales</taxon>
        <taxon>Fabaceae</taxon>
        <taxon>Papilionoideae</taxon>
        <taxon>50 kb inversion clade</taxon>
        <taxon>NPAAA clade</taxon>
        <taxon>indigoferoid/millettioid clade</taxon>
        <taxon>Phaseoleae</taxon>
        <taxon>Mucuna</taxon>
    </lineage>
</organism>
<keyword evidence="1" id="KW-0472">Membrane</keyword>
<feature type="non-terminal residue" evidence="2">
    <location>
        <position position="1"/>
    </location>
</feature>
<protein>
    <submittedName>
        <fullName evidence="2">Uncharacterized protein</fullName>
    </submittedName>
</protein>
<reference evidence="2" key="1">
    <citation type="submission" date="2018-05" db="EMBL/GenBank/DDBJ databases">
        <title>Draft genome of Mucuna pruriens seed.</title>
        <authorList>
            <person name="Nnadi N.E."/>
            <person name="Vos R."/>
            <person name="Hasami M.H."/>
            <person name="Devisetty U.K."/>
            <person name="Aguiy J.C."/>
        </authorList>
    </citation>
    <scope>NUCLEOTIDE SEQUENCE [LARGE SCALE GENOMIC DNA]</scope>
    <source>
        <strain evidence="2">JCA_2017</strain>
    </source>
</reference>
<dbReference type="EMBL" id="QJKJ01003757">
    <property type="protein sequence ID" value="RDX97004.1"/>
    <property type="molecule type" value="Genomic_DNA"/>
</dbReference>
<sequence>MGESCLRIITKIKYLILKRYIHLLVAHEVLNLHLIDVATTYLYDSLDNDIYMKLYKGYKKDYSIKLSLTIAKIIWIMSNF</sequence>
<gene>
    <name evidence="2" type="ORF">CR513_20284</name>
</gene>
<evidence type="ECO:0000313" key="3">
    <source>
        <dbReference type="Proteomes" id="UP000257109"/>
    </source>
</evidence>
<keyword evidence="1" id="KW-1133">Transmembrane helix</keyword>
<dbReference type="OrthoDB" id="1712839at2759"/>
<comment type="caution">
    <text evidence="2">The sequence shown here is derived from an EMBL/GenBank/DDBJ whole genome shotgun (WGS) entry which is preliminary data.</text>
</comment>
<feature type="transmembrane region" description="Helical" evidence="1">
    <location>
        <begin position="20"/>
        <end position="42"/>
    </location>
</feature>